<dbReference type="PANTHER" id="PTHR11452:SF75">
    <property type="entry name" value="ALPHA-GALACTOSIDASE MEL1"/>
    <property type="match status" value="1"/>
</dbReference>
<dbReference type="GO" id="GO:0004553">
    <property type="term" value="F:hydrolase activity, hydrolyzing O-glycosyl compounds"/>
    <property type="evidence" value="ECO:0007669"/>
    <property type="project" value="InterPro"/>
</dbReference>
<proteinExistence type="inferred from homology"/>
<evidence type="ECO:0000256" key="2">
    <source>
        <dbReference type="ARBA" id="ARBA00022801"/>
    </source>
</evidence>
<evidence type="ECO:0000259" key="4">
    <source>
        <dbReference type="Pfam" id="PF17801"/>
    </source>
</evidence>
<dbReference type="EMBL" id="CP034235">
    <property type="protein sequence ID" value="QGQ94687.1"/>
    <property type="molecule type" value="Genomic_DNA"/>
</dbReference>
<dbReference type="RefSeq" id="WP_155699693.1">
    <property type="nucleotide sequence ID" value="NZ_CP034235.1"/>
</dbReference>
<dbReference type="PANTHER" id="PTHR11452">
    <property type="entry name" value="ALPHA-GALACTOSIDASE/ALPHA-N-ACETYLGALACTOSAMINIDASE"/>
    <property type="match status" value="1"/>
</dbReference>
<dbReference type="AlphaFoldDB" id="A0A6B8RFH3"/>
<keyword evidence="3" id="KW-0326">Glycosidase</keyword>
<dbReference type="KEGG" id="ppsc:EHS13_07195"/>
<keyword evidence="6" id="KW-1185">Reference proteome</keyword>
<dbReference type="SUPFAM" id="SSF51011">
    <property type="entry name" value="Glycosyl hydrolase domain"/>
    <property type="match status" value="1"/>
</dbReference>
<comment type="similarity">
    <text evidence="1">Belongs to the glycosyl hydrolase 27 family.</text>
</comment>
<name>A0A6B8RFH3_9BACL</name>
<evidence type="ECO:0000256" key="3">
    <source>
        <dbReference type="ARBA" id="ARBA00023295"/>
    </source>
</evidence>
<accession>A0A6B8RFH3</accession>
<evidence type="ECO:0000313" key="6">
    <source>
        <dbReference type="Proteomes" id="UP000426246"/>
    </source>
</evidence>
<dbReference type="InterPro" id="IPR041233">
    <property type="entry name" value="Melibiase_C"/>
</dbReference>
<dbReference type="InterPro" id="IPR002241">
    <property type="entry name" value="Glyco_hydro_27"/>
</dbReference>
<sequence length="673" mass="76514">MSGYNGFEIFLDPKTGILEFQWANGAKISNIYSAVQLGGILLRTLDADEHEVQFSSLPEAHQKYGKGVEWVIQHRSFGKPLLTQIITAYENTSFCFMRLEVKGGTPEEILSTNYMAPLITISSAELHDSVLKLNTGDQSEIQVLLIPFDNDKWVRYQSVTMPNELESYELTSIYDPQSRNGFVLGSVKHDVWKTGVKIQGTDRGKIGEIEIYGGAAGEYTRDTIPHGNITGNKLTAPMLFIGYYDDYRLGLSEYGNANAELIPAMPWHDGVPFGWNSWSAAGDKLDYAQYVHTSEFIKTQLQDNYFHNNGNVYINFDAFSDNLSKDEFFQAVNTVRKNGQKPGIYWTPFTFWGKDHDRLVEGTDGKYRYRDILLRDRNGNILPELDGGLAIDPTHPANLLRADYHLDHFIDWGFEYIKLDFLGHGALEGKHADSQIETGIQAYNWGMSYIREKLDPIRIGRPFFISLSIAPLFPHQYAHSRRISCDAFGTLEDTEYMLNGLTYGWWINNSLYRYNDPDHTVLYKSYNQRATSWHEGRSRLNASIIAGTVLLLGDDFRIEEAQKRAIHWATNAELLALAQKGDSFILLESKFGGQAANIFFLNDDLNGYLYLAIFNFSLSESAIIPISLQRLAVQNEQSYRIYDLWDKTDYPGKGDLVVELKASESKIVRLQFS</sequence>
<keyword evidence="2" id="KW-0378">Hydrolase</keyword>
<dbReference type="OrthoDB" id="1031955at2"/>
<dbReference type="SUPFAM" id="SSF51445">
    <property type="entry name" value="(Trans)glycosidases"/>
    <property type="match status" value="1"/>
</dbReference>
<feature type="domain" description="Alpha galactosidase C-terminal" evidence="4">
    <location>
        <begin position="606"/>
        <end position="670"/>
    </location>
</feature>
<dbReference type="Pfam" id="PF17801">
    <property type="entry name" value="Melibiase_C"/>
    <property type="match status" value="1"/>
</dbReference>
<dbReference type="InterPro" id="IPR017853">
    <property type="entry name" value="GH"/>
</dbReference>
<gene>
    <name evidence="5" type="ORF">EHS13_07195</name>
</gene>
<dbReference type="InterPro" id="IPR013785">
    <property type="entry name" value="Aldolase_TIM"/>
</dbReference>
<organism evidence="5 6">
    <name type="scientific">Paenibacillus psychroresistens</name>
    <dbReference type="NCBI Taxonomy" id="1778678"/>
    <lineage>
        <taxon>Bacteria</taxon>
        <taxon>Bacillati</taxon>
        <taxon>Bacillota</taxon>
        <taxon>Bacilli</taxon>
        <taxon>Bacillales</taxon>
        <taxon>Paenibacillaceae</taxon>
        <taxon>Paenibacillus</taxon>
    </lineage>
</organism>
<reference evidence="6" key="1">
    <citation type="submission" date="2018-11" db="EMBL/GenBank/DDBJ databases">
        <title>Complete genome sequence of Paenibacillus sp. ML311-T8.</title>
        <authorList>
            <person name="Nam Y.-D."/>
            <person name="Kang J."/>
            <person name="Chung W.-H."/>
            <person name="Park Y.S."/>
        </authorList>
    </citation>
    <scope>NUCLEOTIDE SEQUENCE [LARGE SCALE GENOMIC DNA]</scope>
    <source>
        <strain evidence="6">ML311-T8</strain>
    </source>
</reference>
<dbReference type="GO" id="GO:0005975">
    <property type="term" value="P:carbohydrate metabolic process"/>
    <property type="evidence" value="ECO:0007669"/>
    <property type="project" value="InterPro"/>
</dbReference>
<protein>
    <submittedName>
        <fullName evidence="5">Alpha-galactosidase</fullName>
    </submittedName>
</protein>
<evidence type="ECO:0000256" key="1">
    <source>
        <dbReference type="ARBA" id="ARBA00009743"/>
    </source>
</evidence>
<dbReference type="Gene3D" id="3.20.20.70">
    <property type="entry name" value="Aldolase class I"/>
    <property type="match status" value="1"/>
</dbReference>
<evidence type="ECO:0000313" key="5">
    <source>
        <dbReference type="EMBL" id="QGQ94687.1"/>
    </source>
</evidence>
<dbReference type="Proteomes" id="UP000426246">
    <property type="component" value="Chromosome"/>
</dbReference>